<dbReference type="Pfam" id="PF07745">
    <property type="entry name" value="Glyco_hydro_53"/>
    <property type="match status" value="1"/>
</dbReference>
<dbReference type="GO" id="GO:0016787">
    <property type="term" value="F:hydrolase activity"/>
    <property type="evidence" value="ECO:0007669"/>
    <property type="project" value="UniProtKB-KW"/>
</dbReference>
<sequence length="547" mass="61101">MKKLKVFFTGSILFLSLFILTSITNPGDLQASSNLIMGGDVSMLEEVEELGGTFYEDGVEKDALEILSSNGMNYVRLRLWVDPYDAQGNPYGGGTNDIQTALSLAKRAKAEGMGILLDLHYSDFWADPGTQTKPKAWQDLSYTELKDEVYNYSKNVIETFKQENVMPQMVQVGNETTSGILWDDGKVGTDNTDFTQLAELFSSGISGINDALDSGEDVEIVLHLDHGGDNSLYRWWFDEITNLGVDFDIIGLSYYPFWHGTMGELHYNLNDISKRYNKDVMIVETAYGFTLADGDGLGNSFYETEEEVGGYPATPQGQMDYMKDLQEIVADIPNDRGRGIFWWEPTWLPVEGANWGTDAGKLYNDDTGLLSNPWDNQTLFDFNGNALESVSVFNSTVPTNLLQNHDFEQDGWTNSPTDWGVWTQDSSNSDAVVVESPGINGDYKLTHWKDNDYTVSTYQTISGLEDGEYTLSAWVLNSGGQDDVYIYAKNYGGTELQQDLPVSADSWVKVEIENITVTNGQCEIGIISYANAGNWMNIDNMKFYKNN</sequence>
<comment type="catalytic activity">
    <reaction evidence="4">
        <text>The enzyme specifically hydrolyzes (1-&gt;4)-beta-D-galactosidic linkages in type I arabinogalactans.</text>
        <dbReference type="EC" id="3.2.1.89"/>
    </reaction>
</comment>
<dbReference type="SUPFAM" id="SSF51445">
    <property type="entry name" value="(Trans)glycosidases"/>
    <property type="match status" value="1"/>
</dbReference>
<evidence type="ECO:0000256" key="2">
    <source>
        <dbReference type="ARBA" id="ARBA00022801"/>
    </source>
</evidence>
<gene>
    <name evidence="5" type="ORF">MUN87_10310</name>
</gene>
<reference evidence="5 6" key="1">
    <citation type="submission" date="2022-04" db="EMBL/GenBank/DDBJ databases">
        <title>Gracilibacillus sp. isolated from saltern.</title>
        <authorList>
            <person name="Won M."/>
            <person name="Lee C.-M."/>
            <person name="Woen H.-Y."/>
            <person name="Kwon S.-W."/>
        </authorList>
    </citation>
    <scope>NUCLEOTIDE SEQUENCE [LARGE SCALE GENOMIC DNA]</scope>
    <source>
        <strain evidence="5 6">SSPM10-3</strain>
    </source>
</reference>
<name>A0ABY4GSX1_9BACI</name>
<dbReference type="Proteomes" id="UP000831537">
    <property type="component" value="Chromosome"/>
</dbReference>
<dbReference type="EMBL" id="CP095071">
    <property type="protein sequence ID" value="UOQ87243.1"/>
    <property type="molecule type" value="Genomic_DNA"/>
</dbReference>
<dbReference type="PANTHER" id="PTHR34983">
    <property type="entry name" value="ARABINOGALACTAN ENDO-BETA-1,4-GALACTANASE A"/>
    <property type="match status" value="1"/>
</dbReference>
<comment type="similarity">
    <text evidence="1 4">Belongs to the glycosyl hydrolase 53 family.</text>
</comment>
<evidence type="ECO:0000256" key="4">
    <source>
        <dbReference type="RuleBase" id="RU361192"/>
    </source>
</evidence>
<evidence type="ECO:0000256" key="3">
    <source>
        <dbReference type="ARBA" id="ARBA00023295"/>
    </source>
</evidence>
<dbReference type="PANTHER" id="PTHR34983:SF2">
    <property type="entry name" value="ENDO-BETA-1,4-GALACTANASE"/>
    <property type="match status" value="1"/>
</dbReference>
<dbReference type="InterPro" id="IPR017853">
    <property type="entry name" value="GH"/>
</dbReference>
<protein>
    <recommendedName>
        <fullName evidence="4">Arabinogalactan endo-beta-1,4-galactanase</fullName>
        <ecNumber evidence="4">3.2.1.89</ecNumber>
    </recommendedName>
</protein>
<accession>A0ABY4GSX1</accession>
<dbReference type="Gene3D" id="3.20.20.80">
    <property type="entry name" value="Glycosidases"/>
    <property type="match status" value="1"/>
</dbReference>
<dbReference type="InterPro" id="IPR011683">
    <property type="entry name" value="Glyco_hydro_53"/>
</dbReference>
<evidence type="ECO:0000256" key="1">
    <source>
        <dbReference type="ARBA" id="ARBA00010687"/>
    </source>
</evidence>
<dbReference type="Gene3D" id="2.60.120.260">
    <property type="entry name" value="Galactose-binding domain-like"/>
    <property type="match status" value="1"/>
</dbReference>
<dbReference type="EC" id="3.2.1.89" evidence="4"/>
<evidence type="ECO:0000313" key="6">
    <source>
        <dbReference type="Proteomes" id="UP000831537"/>
    </source>
</evidence>
<keyword evidence="6" id="KW-1185">Reference proteome</keyword>
<keyword evidence="2 4" id="KW-0378">Hydrolase</keyword>
<dbReference type="RefSeq" id="WP_244747681.1">
    <property type="nucleotide sequence ID" value="NZ_CP095071.1"/>
</dbReference>
<evidence type="ECO:0000313" key="5">
    <source>
        <dbReference type="EMBL" id="UOQ87243.1"/>
    </source>
</evidence>
<proteinExistence type="inferred from homology"/>
<organism evidence="5 6">
    <name type="scientific">Gracilibacillus salinarum</name>
    <dbReference type="NCBI Taxonomy" id="2932255"/>
    <lineage>
        <taxon>Bacteria</taxon>
        <taxon>Bacillati</taxon>
        <taxon>Bacillota</taxon>
        <taxon>Bacilli</taxon>
        <taxon>Bacillales</taxon>
        <taxon>Bacillaceae</taxon>
        <taxon>Gracilibacillus</taxon>
    </lineage>
</organism>
<keyword evidence="3 4" id="KW-0326">Glycosidase</keyword>